<feature type="compositionally biased region" description="Acidic residues" evidence="1">
    <location>
        <begin position="204"/>
        <end position="243"/>
    </location>
</feature>
<reference evidence="2 3" key="1">
    <citation type="submission" date="2019-07" db="EMBL/GenBank/DDBJ databases">
        <title>Finished genome of Venturia effusa.</title>
        <authorList>
            <person name="Young C.A."/>
            <person name="Cox M.P."/>
            <person name="Ganley A.R.D."/>
            <person name="David W.J."/>
        </authorList>
    </citation>
    <scope>NUCLEOTIDE SEQUENCE [LARGE SCALE GENOMIC DNA]</scope>
    <source>
        <strain evidence="3">albino</strain>
    </source>
</reference>
<dbReference type="CDD" id="cd00570">
    <property type="entry name" value="GST_N_family"/>
    <property type="match status" value="1"/>
</dbReference>
<dbReference type="InterPro" id="IPR036249">
    <property type="entry name" value="Thioredoxin-like_sf"/>
</dbReference>
<keyword evidence="3" id="KW-1185">Reference proteome</keyword>
<accession>A0A517KXS2</accession>
<evidence type="ECO:0000256" key="1">
    <source>
        <dbReference type="SAM" id="MobiDB-lite"/>
    </source>
</evidence>
<feature type="compositionally biased region" description="Polar residues" evidence="1">
    <location>
        <begin position="288"/>
        <end position="308"/>
    </location>
</feature>
<evidence type="ECO:0008006" key="4">
    <source>
        <dbReference type="Google" id="ProtNLM"/>
    </source>
</evidence>
<feature type="region of interest" description="Disordered" evidence="1">
    <location>
        <begin position="177"/>
        <end position="380"/>
    </location>
</feature>
<feature type="compositionally biased region" description="Polar residues" evidence="1">
    <location>
        <begin position="110"/>
        <end position="127"/>
    </location>
</feature>
<dbReference type="OrthoDB" id="9932926at2759"/>
<sequence>MELKSWEDDPALYLFTSLTAGSSHIITATSRIETILKAARIPFSYVDTATNEGAKKLFQRRARGKKLPLLVKEGFVIADLEQVEDWNEFGELKEAIGEVATTATSVTTTPAQGMKTSASTPSVQYTPSKSGTSAATTSAKGNVVSEENKAPSGVTSAMAQLAQEAAAAVKDKKAVPAALKSSPATSTPAPASAKATSDEKPKEEDEEDVDDDELEAALFGDDGDEEDDEVDEALFGDADEEEKDIPKPAPLSTKTPLSPTSIPLPATPGLKSPLPLSQKPLQSPTSPDTASGQSKAPQMNHRGSNLSVANDDVIRKIENDEAIPEDDESEGDIEKETAAGSKADSTEKTGADALADKVSNVKIQDQAPAEGKLATESVED</sequence>
<dbReference type="EMBL" id="CP042185">
    <property type="protein sequence ID" value="QDS68180.1"/>
    <property type="molecule type" value="Genomic_DNA"/>
</dbReference>
<feature type="compositionally biased region" description="Low complexity" evidence="1">
    <location>
        <begin position="128"/>
        <end position="141"/>
    </location>
</feature>
<dbReference type="Proteomes" id="UP000316270">
    <property type="component" value="Chromosome 1"/>
</dbReference>
<gene>
    <name evidence="2" type="ORF">FKW77_010478</name>
</gene>
<protein>
    <recommendedName>
        <fullName evidence="4">Glutaredoxin domain-containing protein</fullName>
    </recommendedName>
</protein>
<feature type="compositionally biased region" description="Low complexity" evidence="1">
    <location>
        <begin position="177"/>
        <end position="195"/>
    </location>
</feature>
<organism evidence="2 3">
    <name type="scientific">Venturia effusa</name>
    <dbReference type="NCBI Taxonomy" id="50376"/>
    <lineage>
        <taxon>Eukaryota</taxon>
        <taxon>Fungi</taxon>
        <taxon>Dikarya</taxon>
        <taxon>Ascomycota</taxon>
        <taxon>Pezizomycotina</taxon>
        <taxon>Dothideomycetes</taxon>
        <taxon>Pleosporomycetidae</taxon>
        <taxon>Venturiales</taxon>
        <taxon>Venturiaceae</taxon>
        <taxon>Venturia</taxon>
    </lineage>
</organism>
<dbReference type="Gene3D" id="3.40.30.10">
    <property type="entry name" value="Glutaredoxin"/>
    <property type="match status" value="1"/>
</dbReference>
<dbReference type="SUPFAM" id="SSF52833">
    <property type="entry name" value="Thioredoxin-like"/>
    <property type="match status" value="1"/>
</dbReference>
<feature type="compositionally biased region" description="Polar residues" evidence="1">
    <location>
        <begin position="252"/>
        <end position="261"/>
    </location>
</feature>
<name>A0A517KXS2_9PEZI</name>
<dbReference type="AlphaFoldDB" id="A0A517KXS2"/>
<proteinExistence type="predicted"/>
<feature type="compositionally biased region" description="Low complexity" evidence="1">
    <location>
        <begin position="270"/>
        <end position="287"/>
    </location>
</feature>
<evidence type="ECO:0000313" key="3">
    <source>
        <dbReference type="Proteomes" id="UP000316270"/>
    </source>
</evidence>
<dbReference type="STRING" id="50376.A0A517KXS2"/>
<feature type="compositionally biased region" description="Acidic residues" evidence="1">
    <location>
        <begin position="320"/>
        <end position="331"/>
    </location>
</feature>
<evidence type="ECO:0000313" key="2">
    <source>
        <dbReference type="EMBL" id="QDS68180.1"/>
    </source>
</evidence>
<feature type="region of interest" description="Disordered" evidence="1">
    <location>
        <begin position="107"/>
        <end position="151"/>
    </location>
</feature>